<reference evidence="1" key="1">
    <citation type="submission" date="2023-04" db="EMBL/GenBank/DDBJ databases">
        <title>Draft Genome sequencing of Naganishia species isolated from polar environments using Oxford Nanopore Technology.</title>
        <authorList>
            <person name="Leo P."/>
            <person name="Venkateswaran K."/>
        </authorList>
    </citation>
    <scope>NUCLEOTIDE SEQUENCE</scope>
    <source>
        <strain evidence="1">DBVPG 5303</strain>
    </source>
</reference>
<dbReference type="EMBL" id="JASBWV010000014">
    <property type="protein sequence ID" value="KAJ9122806.1"/>
    <property type="molecule type" value="Genomic_DNA"/>
</dbReference>
<accession>A0ACC2XHC9</accession>
<evidence type="ECO:0000313" key="1">
    <source>
        <dbReference type="EMBL" id="KAJ9122806.1"/>
    </source>
</evidence>
<dbReference type="Proteomes" id="UP001234202">
    <property type="component" value="Unassembled WGS sequence"/>
</dbReference>
<keyword evidence="2" id="KW-1185">Reference proteome</keyword>
<proteinExistence type="predicted"/>
<name>A0ACC2XHC9_9TREE</name>
<comment type="caution">
    <text evidence="1">The sequence shown here is derived from an EMBL/GenBank/DDBJ whole genome shotgun (WGS) entry which is preliminary data.</text>
</comment>
<evidence type="ECO:0000313" key="2">
    <source>
        <dbReference type="Proteomes" id="UP001234202"/>
    </source>
</evidence>
<protein>
    <submittedName>
        <fullName evidence="1">Uncharacterized protein</fullName>
    </submittedName>
</protein>
<sequence>MEGSDVNSCIDSPILEPSGPAPRIKASRRRWTDSVSASRSTDAQASSQRMSVATGTPVSKGTPETLRTLELNWRDRRRAKLEDITLQRVMGVEKRGKLQEEITSGVARKHTGLQTQPLDARTTKDRPLRDIEASSQAGKETAILRSEAVSNGLKPTDNVSRPRDGHKIPLTGITTAATTTNNTTYQTGANKARKIVKLVRDARLSVQASEEQVSARVPADAKDHASAGHLSKAQGIPVKRTLDLPLKSVPARLPSATTSTKPPPVIAQRTSATPRRVSILREAPSQQKNGSAHCYSQPSTGSRFPRSSVLTSRNIDALYPITVSPLPAQEYPLSSTATLIVYPYEQDWSVDLPSQAASPEGQSGSSRRRQPVMSALTASERIDILDEGKTMRIKSTSKHSSAKTKPSRFLRLKERDSWREVDQRRWTLLQLLVDRLKRRTRRVCLTPLRFVETHDV</sequence>
<gene>
    <name evidence="1" type="ORF">QFC24_004237</name>
</gene>
<organism evidence="1 2">
    <name type="scientific">Naganishia onofrii</name>
    <dbReference type="NCBI Taxonomy" id="1851511"/>
    <lineage>
        <taxon>Eukaryota</taxon>
        <taxon>Fungi</taxon>
        <taxon>Dikarya</taxon>
        <taxon>Basidiomycota</taxon>
        <taxon>Agaricomycotina</taxon>
        <taxon>Tremellomycetes</taxon>
        <taxon>Filobasidiales</taxon>
        <taxon>Filobasidiaceae</taxon>
        <taxon>Naganishia</taxon>
    </lineage>
</organism>